<feature type="domain" description="BTB" evidence="3">
    <location>
        <begin position="163"/>
        <end position="233"/>
    </location>
</feature>
<dbReference type="GO" id="GO:0016567">
    <property type="term" value="P:protein ubiquitination"/>
    <property type="evidence" value="ECO:0007669"/>
    <property type="project" value="InterPro"/>
</dbReference>
<dbReference type="SUPFAM" id="SSF49599">
    <property type="entry name" value="TRAF domain-like"/>
    <property type="match status" value="1"/>
</dbReference>
<dbReference type="Gene3D" id="2.60.210.10">
    <property type="entry name" value="Apoptosis, Tumor Necrosis Factor Receptor Associated Protein 2, Chain A"/>
    <property type="match status" value="1"/>
</dbReference>
<dbReference type="Proteomes" id="UP000636709">
    <property type="component" value="Unassembled WGS sequence"/>
</dbReference>
<evidence type="ECO:0000256" key="1">
    <source>
        <dbReference type="ARBA" id="ARBA00004906"/>
    </source>
</evidence>
<dbReference type="PROSITE" id="PS50144">
    <property type="entry name" value="MATH"/>
    <property type="match status" value="1"/>
</dbReference>
<dbReference type="AlphaFoldDB" id="A0A835AUN9"/>
<dbReference type="InterPro" id="IPR056423">
    <property type="entry name" value="BACK_BPM_SPOP"/>
</dbReference>
<dbReference type="SMART" id="SM00225">
    <property type="entry name" value="BTB"/>
    <property type="match status" value="1"/>
</dbReference>
<name>A0A835AUN9_9POAL</name>
<dbReference type="Pfam" id="PF00651">
    <property type="entry name" value="BTB"/>
    <property type="match status" value="1"/>
</dbReference>
<dbReference type="CDD" id="cd00121">
    <property type="entry name" value="MATH"/>
    <property type="match status" value="1"/>
</dbReference>
<sequence>MPAPDLVGSANNLGNVVASYIIKIDHYWHMKQLHPNGRRFAFSPFKAGGCSWRIHYYPNGVSSSCKDYISISVVLDSRLSGPIKAWSTFSLLDWALEPVRGHSVGTDVSECSEVGARHGCDLFIRKKFLEASEHLKNGVFFVRWDMLVDRASSNLQRYPLDTTDVVFQVSGKTFYAHRCVLAAKAPALEAQLFSATMEEGATAGNCIQIVDMLPEVFESLLHFVYTDSLPEMTEEEESWMPEHLLVAADRFDMQHLKLVCEEKLCQDINKDTVGRMMRLAVCHHCRLLTDACIEFLEDPPVLEAVMAADTDLIELVAKTCPALLKELWADEDYPMHDELAMCF</sequence>
<dbReference type="Pfam" id="PF22486">
    <property type="entry name" value="MATH_2"/>
    <property type="match status" value="1"/>
</dbReference>
<dbReference type="EMBL" id="JACEFO010002221">
    <property type="protein sequence ID" value="KAF8672326.1"/>
    <property type="molecule type" value="Genomic_DNA"/>
</dbReference>
<evidence type="ECO:0000259" key="4">
    <source>
        <dbReference type="PROSITE" id="PS50144"/>
    </source>
</evidence>
<dbReference type="SUPFAM" id="SSF54695">
    <property type="entry name" value="POZ domain"/>
    <property type="match status" value="1"/>
</dbReference>
<reference evidence="5" key="1">
    <citation type="submission" date="2020-07" db="EMBL/GenBank/DDBJ databases">
        <title>Genome sequence and genetic diversity analysis of an under-domesticated orphan crop, white fonio (Digitaria exilis).</title>
        <authorList>
            <person name="Bennetzen J.L."/>
            <person name="Chen S."/>
            <person name="Ma X."/>
            <person name="Wang X."/>
            <person name="Yssel A.E.J."/>
            <person name="Chaluvadi S.R."/>
            <person name="Johnson M."/>
            <person name="Gangashetty P."/>
            <person name="Hamidou F."/>
            <person name="Sanogo M.D."/>
            <person name="Zwaenepoel A."/>
            <person name="Wallace J."/>
            <person name="Van De Peer Y."/>
            <person name="Van Deynze A."/>
        </authorList>
    </citation>
    <scope>NUCLEOTIDE SEQUENCE</scope>
    <source>
        <tissue evidence="5">Leaves</tissue>
    </source>
</reference>
<proteinExistence type="inferred from homology"/>
<dbReference type="PANTHER" id="PTHR26379">
    <property type="entry name" value="BTB/POZ AND MATH DOMAIN-CONTAINING PROTEIN 1"/>
    <property type="match status" value="1"/>
</dbReference>
<dbReference type="Gene3D" id="3.30.710.10">
    <property type="entry name" value="Potassium Channel Kv1.1, Chain A"/>
    <property type="match status" value="1"/>
</dbReference>
<dbReference type="PANTHER" id="PTHR26379:SF422">
    <property type="entry name" value="BTB DOMAIN-CONTAINING PROTEIN"/>
    <property type="match status" value="1"/>
</dbReference>
<comment type="caution">
    <text evidence="5">The sequence shown here is derived from an EMBL/GenBank/DDBJ whole genome shotgun (WGS) entry which is preliminary data.</text>
</comment>
<evidence type="ECO:0000259" key="3">
    <source>
        <dbReference type="PROSITE" id="PS50097"/>
    </source>
</evidence>
<dbReference type="InterPro" id="IPR008974">
    <property type="entry name" value="TRAF-like"/>
</dbReference>
<evidence type="ECO:0000313" key="5">
    <source>
        <dbReference type="EMBL" id="KAF8672326.1"/>
    </source>
</evidence>
<dbReference type="OrthoDB" id="680218at2759"/>
<dbReference type="InterPro" id="IPR000210">
    <property type="entry name" value="BTB/POZ_dom"/>
</dbReference>
<evidence type="ECO:0000256" key="2">
    <source>
        <dbReference type="ARBA" id="ARBA00010846"/>
    </source>
</evidence>
<evidence type="ECO:0000313" key="6">
    <source>
        <dbReference type="Proteomes" id="UP000636709"/>
    </source>
</evidence>
<dbReference type="InterPro" id="IPR002083">
    <property type="entry name" value="MATH/TRAF_dom"/>
</dbReference>
<keyword evidence="6" id="KW-1185">Reference proteome</keyword>
<feature type="domain" description="MATH" evidence="4">
    <location>
        <begin position="17"/>
        <end position="146"/>
    </location>
</feature>
<protein>
    <submittedName>
        <fullName evidence="5">Uncharacterized protein</fullName>
    </submittedName>
</protein>
<dbReference type="InterPro" id="IPR011333">
    <property type="entry name" value="SKP1/BTB/POZ_sf"/>
</dbReference>
<dbReference type="Pfam" id="PF24570">
    <property type="entry name" value="BACK_BPM_SPOP"/>
    <property type="match status" value="1"/>
</dbReference>
<comment type="similarity">
    <text evidence="2">Belongs to the Tdpoz family.</text>
</comment>
<dbReference type="PROSITE" id="PS50097">
    <property type="entry name" value="BTB"/>
    <property type="match status" value="1"/>
</dbReference>
<gene>
    <name evidence="5" type="ORF">HU200_049526</name>
</gene>
<comment type="pathway">
    <text evidence="1">Protein modification; protein ubiquitination.</text>
</comment>
<accession>A0A835AUN9</accession>
<dbReference type="InterPro" id="IPR045005">
    <property type="entry name" value="BPM1-6"/>
</dbReference>
<organism evidence="5 6">
    <name type="scientific">Digitaria exilis</name>
    <dbReference type="NCBI Taxonomy" id="1010633"/>
    <lineage>
        <taxon>Eukaryota</taxon>
        <taxon>Viridiplantae</taxon>
        <taxon>Streptophyta</taxon>
        <taxon>Embryophyta</taxon>
        <taxon>Tracheophyta</taxon>
        <taxon>Spermatophyta</taxon>
        <taxon>Magnoliopsida</taxon>
        <taxon>Liliopsida</taxon>
        <taxon>Poales</taxon>
        <taxon>Poaceae</taxon>
        <taxon>PACMAD clade</taxon>
        <taxon>Panicoideae</taxon>
        <taxon>Panicodae</taxon>
        <taxon>Paniceae</taxon>
        <taxon>Anthephorinae</taxon>
        <taxon>Digitaria</taxon>
    </lineage>
</organism>